<evidence type="ECO:0000256" key="1">
    <source>
        <dbReference type="SAM" id="MobiDB-lite"/>
    </source>
</evidence>
<organism evidence="2 3">
    <name type="scientific">Caldithrix abyssi DSM 13497</name>
    <dbReference type="NCBI Taxonomy" id="880073"/>
    <lineage>
        <taxon>Bacteria</taxon>
        <taxon>Pseudomonadati</taxon>
        <taxon>Calditrichota</taxon>
        <taxon>Calditrichia</taxon>
        <taxon>Calditrichales</taxon>
        <taxon>Calditrichaceae</taxon>
        <taxon>Caldithrix</taxon>
    </lineage>
</organism>
<keyword evidence="3" id="KW-1185">Reference proteome</keyword>
<dbReference type="EMBL" id="CM001402">
    <property type="protein sequence ID" value="EHO43365.1"/>
    <property type="molecule type" value="Genomic_DNA"/>
</dbReference>
<protein>
    <submittedName>
        <fullName evidence="2">Uncharacterized protein</fullName>
    </submittedName>
</protein>
<name>H1XPJ4_CALAY</name>
<dbReference type="Proteomes" id="UP000004671">
    <property type="component" value="Chromosome"/>
</dbReference>
<gene>
    <name evidence="2" type="ORF">Calab_3768</name>
</gene>
<reference evidence="2 3" key="1">
    <citation type="submission" date="2011-09" db="EMBL/GenBank/DDBJ databases">
        <title>The permanent draft genome of Caldithrix abyssi DSM 13497.</title>
        <authorList>
            <consortium name="US DOE Joint Genome Institute (JGI-PGF)"/>
            <person name="Lucas S."/>
            <person name="Han J."/>
            <person name="Lapidus A."/>
            <person name="Bruce D."/>
            <person name="Goodwin L."/>
            <person name="Pitluck S."/>
            <person name="Peters L."/>
            <person name="Kyrpides N."/>
            <person name="Mavromatis K."/>
            <person name="Ivanova N."/>
            <person name="Mikhailova N."/>
            <person name="Chertkov O."/>
            <person name="Detter J.C."/>
            <person name="Tapia R."/>
            <person name="Han C."/>
            <person name="Land M."/>
            <person name="Hauser L."/>
            <person name="Markowitz V."/>
            <person name="Cheng J.-F."/>
            <person name="Hugenholtz P."/>
            <person name="Woyke T."/>
            <person name="Wu D."/>
            <person name="Spring S."/>
            <person name="Brambilla E."/>
            <person name="Klenk H.-P."/>
            <person name="Eisen J.A."/>
        </authorList>
    </citation>
    <scope>NUCLEOTIDE SEQUENCE [LARGE SCALE GENOMIC DNA]</scope>
    <source>
        <strain evidence="2 3">DSM 13497</strain>
    </source>
</reference>
<dbReference type="AlphaFoldDB" id="H1XPJ4"/>
<proteinExistence type="predicted"/>
<dbReference type="HOGENOM" id="CLU_1755455_0_0_0"/>
<sequence>METGRLFANHFERDFPGMAFVSYLFLVQQSFPRTPTVIPAQAGIPFTLPRHSRASGNPFQPSMSFLRKQESLSKCSGFRLSLRSAGMTPCQSFPRKQESLPPFHVIPAQAGIPFKMQWIPPLTTLSRNDSSPLTRPSTPTGQFVIRNS</sequence>
<evidence type="ECO:0000313" key="3">
    <source>
        <dbReference type="Proteomes" id="UP000004671"/>
    </source>
</evidence>
<dbReference type="InParanoid" id="H1XPJ4"/>
<dbReference type="PaxDb" id="880073-Calab_3768"/>
<evidence type="ECO:0000313" key="2">
    <source>
        <dbReference type="EMBL" id="EHO43365.1"/>
    </source>
</evidence>
<feature type="region of interest" description="Disordered" evidence="1">
    <location>
        <begin position="125"/>
        <end position="148"/>
    </location>
</feature>
<accession>H1XPJ4</accession>